<accession>A0AB39KQF5</accession>
<dbReference type="InterPro" id="IPR029058">
    <property type="entry name" value="AB_hydrolase_fold"/>
</dbReference>
<organism evidence="3">
    <name type="scientific">Caulobacter sp. 73W</name>
    <dbReference type="NCBI Taxonomy" id="3161137"/>
    <lineage>
        <taxon>Bacteria</taxon>
        <taxon>Pseudomonadati</taxon>
        <taxon>Pseudomonadota</taxon>
        <taxon>Alphaproteobacteria</taxon>
        <taxon>Caulobacterales</taxon>
        <taxon>Caulobacteraceae</taxon>
        <taxon>Caulobacter</taxon>
    </lineage>
</organism>
<dbReference type="PANTHER" id="PTHR11614">
    <property type="entry name" value="PHOSPHOLIPASE-RELATED"/>
    <property type="match status" value="1"/>
</dbReference>
<dbReference type="Pfam" id="PF12146">
    <property type="entry name" value="Hydrolase_4"/>
    <property type="match status" value="1"/>
</dbReference>
<keyword evidence="3" id="KW-0378">Hydrolase</keyword>
<dbReference type="PROSITE" id="PS51257">
    <property type="entry name" value="PROKAR_LIPOPROTEIN"/>
    <property type="match status" value="1"/>
</dbReference>
<evidence type="ECO:0000256" key="1">
    <source>
        <dbReference type="SAM" id="SignalP"/>
    </source>
</evidence>
<name>A0AB39KQF5_9CAUL</name>
<dbReference type="Gene3D" id="3.40.50.1820">
    <property type="entry name" value="alpha/beta hydrolase"/>
    <property type="match status" value="1"/>
</dbReference>
<evidence type="ECO:0000259" key="2">
    <source>
        <dbReference type="Pfam" id="PF12146"/>
    </source>
</evidence>
<dbReference type="AlphaFoldDB" id="A0AB39KQF5"/>
<proteinExistence type="predicted"/>
<dbReference type="InterPro" id="IPR051044">
    <property type="entry name" value="MAG_DAG_Lipase"/>
</dbReference>
<dbReference type="SUPFAM" id="SSF53474">
    <property type="entry name" value="alpha/beta-Hydrolases"/>
    <property type="match status" value="1"/>
</dbReference>
<protein>
    <submittedName>
        <fullName evidence="3">Alpha/beta fold hydrolase</fullName>
    </submittedName>
</protein>
<feature type="signal peptide" evidence="1">
    <location>
        <begin position="1"/>
        <end position="19"/>
    </location>
</feature>
<feature type="chain" id="PRO_5044223739" evidence="1">
    <location>
        <begin position="20"/>
        <end position="338"/>
    </location>
</feature>
<sequence>MNRRVFLLSSAALTATACAPMVQSRGVPGVGFTGPHLAADAFVSIDGARLGLSQWVPDEEPWAVIAGLHGMNDYANAFHFWGEWGKARGIATYAIDQRGFGRSPERGVWGGDELMLDDARALCAVLRAKHPRAIIALAGISMGGAVAIDAMASDPAPDADRTLLLAPAVWGWSEQPLLNRAALWLSAHTFRSKVWTPPAWLTRKVKPTDNIDELYRMGTDPQMIWGARSDTLYGLVDIMDRGQERIGGVKGPVAYFCGANDEIIPDKAAVKAARDLPAGARSAFYDKGYHLLLVDHQRETVFGDMVAFLKNPAAPFPSGVPPIGSPMETGVVTRAPEA</sequence>
<evidence type="ECO:0000313" key="3">
    <source>
        <dbReference type="EMBL" id="XDO96047.1"/>
    </source>
</evidence>
<dbReference type="RefSeq" id="WP_369058903.1">
    <property type="nucleotide sequence ID" value="NZ_CP158375.1"/>
</dbReference>
<dbReference type="GO" id="GO:0016787">
    <property type="term" value="F:hydrolase activity"/>
    <property type="evidence" value="ECO:0007669"/>
    <property type="project" value="UniProtKB-KW"/>
</dbReference>
<feature type="domain" description="Serine aminopeptidase S33" evidence="2">
    <location>
        <begin position="60"/>
        <end position="296"/>
    </location>
</feature>
<reference evidence="3" key="1">
    <citation type="submission" date="2024-06" db="EMBL/GenBank/DDBJ databases">
        <title>Caulobacter inopinatus, sp. nov.</title>
        <authorList>
            <person name="Donachie S.P."/>
        </authorList>
    </citation>
    <scope>NUCLEOTIDE SEQUENCE</scope>
    <source>
        <strain evidence="3">73W</strain>
    </source>
</reference>
<gene>
    <name evidence="3" type="ORF">ABOZ73_14780</name>
</gene>
<keyword evidence="1" id="KW-0732">Signal</keyword>
<dbReference type="InterPro" id="IPR022742">
    <property type="entry name" value="Hydrolase_4"/>
</dbReference>
<dbReference type="EMBL" id="CP158375">
    <property type="protein sequence ID" value="XDO96047.1"/>
    <property type="molecule type" value="Genomic_DNA"/>
</dbReference>